<dbReference type="Proteomes" id="UP000743370">
    <property type="component" value="Unassembled WGS sequence"/>
</dbReference>
<keyword evidence="2 4" id="KW-0472">Membrane</keyword>
<feature type="transmembrane region" description="Helical" evidence="4">
    <location>
        <begin position="46"/>
        <end position="65"/>
    </location>
</feature>
<dbReference type="PANTHER" id="PTHR31234:SF55">
    <property type="entry name" value="LATE EMBRYOGENESIS ABUNDANT (LEA) HYDROXYPROLINE-RICH GLYCOPROTEIN FAMILY"/>
    <property type="match status" value="1"/>
</dbReference>
<proteinExistence type="predicted"/>
<dbReference type="AlphaFoldDB" id="A0A8T0KVW8"/>
<evidence type="ECO:0000256" key="4">
    <source>
        <dbReference type="SAM" id="Phobius"/>
    </source>
</evidence>
<dbReference type="GO" id="GO:0098542">
    <property type="term" value="P:defense response to other organism"/>
    <property type="evidence" value="ECO:0007669"/>
    <property type="project" value="InterPro"/>
</dbReference>
<dbReference type="GO" id="GO:0005886">
    <property type="term" value="C:plasma membrane"/>
    <property type="evidence" value="ECO:0007669"/>
    <property type="project" value="TreeGrafter"/>
</dbReference>
<keyword evidence="4" id="KW-1133">Transmembrane helix</keyword>
<feature type="transmembrane region" description="Helical" evidence="4">
    <location>
        <begin position="350"/>
        <end position="372"/>
    </location>
</feature>
<dbReference type="InterPro" id="IPR044839">
    <property type="entry name" value="NDR1-like"/>
</dbReference>
<dbReference type="EMBL" id="JABFOF010000003">
    <property type="protein sequence ID" value="KAG2403561.1"/>
    <property type="molecule type" value="Genomic_DNA"/>
</dbReference>
<evidence type="ECO:0008006" key="7">
    <source>
        <dbReference type="Google" id="ProtNLM"/>
    </source>
</evidence>
<accession>A0A8T0KVW8</accession>
<name>A0A8T0KVW8_PHAAN</name>
<feature type="region of interest" description="Disordered" evidence="3">
    <location>
        <begin position="260"/>
        <end position="297"/>
    </location>
</feature>
<organism evidence="5 6">
    <name type="scientific">Phaseolus angularis</name>
    <name type="common">Azuki bean</name>
    <name type="synonym">Vigna angularis</name>
    <dbReference type="NCBI Taxonomy" id="3914"/>
    <lineage>
        <taxon>Eukaryota</taxon>
        <taxon>Viridiplantae</taxon>
        <taxon>Streptophyta</taxon>
        <taxon>Embryophyta</taxon>
        <taxon>Tracheophyta</taxon>
        <taxon>Spermatophyta</taxon>
        <taxon>Magnoliopsida</taxon>
        <taxon>eudicotyledons</taxon>
        <taxon>Gunneridae</taxon>
        <taxon>Pentapetalae</taxon>
        <taxon>rosids</taxon>
        <taxon>fabids</taxon>
        <taxon>Fabales</taxon>
        <taxon>Fabaceae</taxon>
        <taxon>Papilionoideae</taxon>
        <taxon>50 kb inversion clade</taxon>
        <taxon>NPAAA clade</taxon>
        <taxon>indigoferoid/millettioid clade</taxon>
        <taxon>Phaseoleae</taxon>
        <taxon>Vigna</taxon>
    </lineage>
</organism>
<evidence type="ECO:0000313" key="5">
    <source>
        <dbReference type="EMBL" id="KAG2403561.1"/>
    </source>
</evidence>
<gene>
    <name evidence="5" type="ORF">HKW66_Vig0188480</name>
</gene>
<comment type="subcellular location">
    <subcellularLocation>
        <location evidence="1">Membrane</location>
    </subcellularLocation>
</comment>
<dbReference type="PANTHER" id="PTHR31234">
    <property type="entry name" value="LATE EMBRYOGENESIS ABUNDANT (LEA) HYDROXYPROLINE-RICH GLYCOPROTEIN FAMILY"/>
    <property type="match status" value="1"/>
</dbReference>
<sequence length="542" mass="60594">MTPSILGGESRVDRTNTYSLIPVSHDEDENEVSCNCEEFCGTPWRIVRTFVGLVAVVVLFVIVVINEHNISKMSHISPPKFFIHSLRVSTFKISQGELSATWNVDLAISNEVNSTFINFLNLKAMIVYKEDIPIALSSPIQPENLLDTHGIFSISMNEKKMLHLSFNTTGWEKDQPVVDDDVIQEIDEQMKVGVISFGLKIDVEAEVELNMMNVPLTMEPYCSNLEVDFAPLERGEAATTLDNIDVDEVKECFNNVDQLNDLGQERESSPLSTNFPSGKSMDHPPPPPTTTYPTHPPPPMYYPNPHAYPHPYPNAYPPGYHYPAPAPYYGPPPPYERRSSSSCARCCRSFFMCCLLLLTISFLMSLFLALALHPQLPEYKVVSLSVTNLTTQPTLGGQFDTKISIENPNDKLVGYFSDFKVFMSYKDGVVAADAAPGLSLNTKSQTEVIVRGLFNQGNRLEPKLMDDLVKERGTDSVTFSLRMSSLIVLKSHTFTTKSEELLAICDGLKVKFQDNSIPLLENWTTTENPSHACYIFEVGHNL</sequence>
<keyword evidence="4" id="KW-0812">Transmembrane</keyword>
<comment type="caution">
    <text evidence="5">The sequence shown here is derived from an EMBL/GenBank/DDBJ whole genome shotgun (WGS) entry which is preliminary data.</text>
</comment>
<feature type="compositionally biased region" description="Pro residues" evidence="3">
    <location>
        <begin position="283"/>
        <end position="297"/>
    </location>
</feature>
<protein>
    <recommendedName>
        <fullName evidence="7">Late embryogenesis abundant protein LEA-2 subgroup domain-containing protein</fullName>
    </recommendedName>
</protein>
<evidence type="ECO:0000313" key="6">
    <source>
        <dbReference type="Proteomes" id="UP000743370"/>
    </source>
</evidence>
<evidence type="ECO:0000256" key="3">
    <source>
        <dbReference type="SAM" id="MobiDB-lite"/>
    </source>
</evidence>
<evidence type="ECO:0000256" key="1">
    <source>
        <dbReference type="ARBA" id="ARBA00004370"/>
    </source>
</evidence>
<evidence type="ECO:0000256" key="2">
    <source>
        <dbReference type="ARBA" id="ARBA00023136"/>
    </source>
</evidence>
<reference evidence="5 6" key="1">
    <citation type="submission" date="2020-05" db="EMBL/GenBank/DDBJ databases">
        <title>Vigna angularis (adzuki bean) Var. LongXiaoDou No. 4 denovo assembly.</title>
        <authorList>
            <person name="Xiang H."/>
        </authorList>
    </citation>
    <scope>NUCLEOTIDE SEQUENCE [LARGE SCALE GENOMIC DNA]</scope>
    <source>
        <tissue evidence="5">Leaf</tissue>
    </source>
</reference>